<dbReference type="InterPro" id="IPR048912">
    <property type="entry name" value="BetaGal1-like_ABD1"/>
</dbReference>
<feature type="domain" description="Beta-galactosidase galactose-binding" evidence="6">
    <location>
        <begin position="499"/>
        <end position="557"/>
    </location>
</feature>
<dbReference type="Pfam" id="PF21317">
    <property type="entry name" value="BetaGal_ABD_1"/>
    <property type="match status" value="1"/>
</dbReference>
<name>A0ABT9ZS93_9BACI</name>
<dbReference type="InterPro" id="IPR001944">
    <property type="entry name" value="Glycoside_Hdrlase_35"/>
</dbReference>
<dbReference type="PIRSF" id="PIRSF006336">
    <property type="entry name" value="B-gal"/>
    <property type="match status" value="1"/>
</dbReference>
<dbReference type="EC" id="3.2.1.23" evidence="7"/>
<evidence type="ECO:0000256" key="1">
    <source>
        <dbReference type="ARBA" id="ARBA00009809"/>
    </source>
</evidence>
<dbReference type="InterPro" id="IPR026283">
    <property type="entry name" value="B-gal_1-like"/>
</dbReference>
<dbReference type="PANTHER" id="PTHR23421">
    <property type="entry name" value="BETA-GALACTOSIDASE RELATED"/>
    <property type="match status" value="1"/>
</dbReference>
<dbReference type="PRINTS" id="PR00742">
    <property type="entry name" value="GLHYDRLASE35"/>
</dbReference>
<comment type="similarity">
    <text evidence="1">Belongs to the glycosyl hydrolase 35 family.</text>
</comment>
<evidence type="ECO:0000256" key="2">
    <source>
        <dbReference type="ARBA" id="ARBA00022801"/>
    </source>
</evidence>
<feature type="domain" description="Glycoside hydrolase 35 catalytic" evidence="4">
    <location>
        <begin position="11"/>
        <end position="323"/>
    </location>
</feature>
<dbReference type="InterPro" id="IPR048913">
    <property type="entry name" value="BetaGal_gal-bd"/>
</dbReference>
<gene>
    <name evidence="7" type="ORF">J2S74_001479</name>
</gene>
<dbReference type="InterPro" id="IPR031330">
    <property type="entry name" value="Gly_Hdrlase_35_cat"/>
</dbReference>
<evidence type="ECO:0000313" key="7">
    <source>
        <dbReference type="EMBL" id="MDQ0254106.1"/>
    </source>
</evidence>
<dbReference type="SUPFAM" id="SSF51445">
    <property type="entry name" value="(Trans)glycosidases"/>
    <property type="match status" value="1"/>
</dbReference>
<dbReference type="InterPro" id="IPR008979">
    <property type="entry name" value="Galactose-bd-like_sf"/>
</dbReference>
<evidence type="ECO:0000259" key="4">
    <source>
        <dbReference type="Pfam" id="PF01301"/>
    </source>
</evidence>
<sequence>MSKLEVQGKDLCLNGEPVQLISGAIHYFRIVPDYWEDRLLKLKVCGFNCVETYIPWNLHEPKEGEYNFEGLANVEEFIKTADRLGLYVIVRPSPYICAEWEFGGLPSWLLADRNMKVRSYYQPYLDKIDTYYDVLMERLKPFQSTQGGPIIAMQIENEYGSFGNDKQYLAYIKDGMEKRGIDVLLFTSDGPTDLMIQGGTLDGVLATVNFGSRPAEAFNLLQKYFPKTPNICMEFWNGWFDHWGEEHHTRDPQDAADTFANMLSRGDSVNFYMFHGGTNFGFFNGANHDEKYEPTITSYDYDCPISETGDITPKFHAVREAIAKHKDIGELELPDPIPKKNYGTFELKQTINLFDALSMISFPVRRANPESMEELGQDYGYILYRTKLTGPKKKAPLTIQEVRDRALVFVNQEFQGVIDRWKNNTIDIEVPVEGAQLDILVENMGRINYGPNLKDIKGITEGVRFAYQFQYDWEIYSLPMDNLEKLNYKTNDEQISKRPTFYRGSFQVDEIGDTFVELPGWKKGIVLVNGFNLGRYWEIGPQKTLYLPGPLLKQGENEIVIFELHEPANTVVSLIEEHKLC</sequence>
<accession>A0ABT9ZS93</accession>
<evidence type="ECO:0000313" key="8">
    <source>
        <dbReference type="Proteomes" id="UP001230005"/>
    </source>
</evidence>
<dbReference type="Proteomes" id="UP001230005">
    <property type="component" value="Unassembled WGS sequence"/>
</dbReference>
<comment type="caution">
    <text evidence="7">The sequence shown here is derived from an EMBL/GenBank/DDBJ whole genome shotgun (WGS) entry which is preliminary data.</text>
</comment>
<feature type="domain" description="Beta-galactosidase 1-like first all-beta" evidence="5">
    <location>
        <begin position="369"/>
        <end position="478"/>
    </location>
</feature>
<keyword evidence="8" id="KW-1185">Reference proteome</keyword>
<dbReference type="RefSeq" id="WP_307323588.1">
    <property type="nucleotide sequence ID" value="NZ_JAUSUG010000004.1"/>
</dbReference>
<dbReference type="Gene3D" id="3.20.20.80">
    <property type="entry name" value="Glycosidases"/>
    <property type="match status" value="1"/>
</dbReference>
<dbReference type="Gene3D" id="2.60.120.260">
    <property type="entry name" value="Galactose-binding domain-like"/>
    <property type="match status" value="2"/>
</dbReference>
<dbReference type="Pfam" id="PF21467">
    <property type="entry name" value="BetaGal_gal-bd"/>
    <property type="match status" value="1"/>
</dbReference>
<dbReference type="InterPro" id="IPR019801">
    <property type="entry name" value="Glyco_hydro_35_CS"/>
</dbReference>
<dbReference type="Pfam" id="PF01301">
    <property type="entry name" value="Glyco_hydro_35"/>
    <property type="match status" value="1"/>
</dbReference>
<evidence type="ECO:0000259" key="6">
    <source>
        <dbReference type="Pfam" id="PF21467"/>
    </source>
</evidence>
<proteinExistence type="inferred from homology"/>
<keyword evidence="2 7" id="KW-0378">Hydrolase</keyword>
<dbReference type="PROSITE" id="PS01182">
    <property type="entry name" value="GLYCOSYL_HYDROL_F35"/>
    <property type="match status" value="1"/>
</dbReference>
<organism evidence="7 8">
    <name type="scientific">Evansella vedderi</name>
    <dbReference type="NCBI Taxonomy" id="38282"/>
    <lineage>
        <taxon>Bacteria</taxon>
        <taxon>Bacillati</taxon>
        <taxon>Bacillota</taxon>
        <taxon>Bacilli</taxon>
        <taxon>Bacillales</taxon>
        <taxon>Bacillaceae</taxon>
        <taxon>Evansella</taxon>
    </lineage>
</organism>
<dbReference type="GO" id="GO:0004565">
    <property type="term" value="F:beta-galactosidase activity"/>
    <property type="evidence" value="ECO:0007669"/>
    <property type="project" value="UniProtKB-EC"/>
</dbReference>
<protein>
    <submittedName>
        <fullName evidence="7">Beta-galactosidase</fullName>
        <ecNumber evidence="7">3.2.1.23</ecNumber>
    </submittedName>
</protein>
<dbReference type="SUPFAM" id="SSF49785">
    <property type="entry name" value="Galactose-binding domain-like"/>
    <property type="match status" value="1"/>
</dbReference>
<keyword evidence="3 7" id="KW-0326">Glycosidase</keyword>
<evidence type="ECO:0000259" key="5">
    <source>
        <dbReference type="Pfam" id="PF21317"/>
    </source>
</evidence>
<dbReference type="EMBL" id="JAUSUG010000004">
    <property type="protein sequence ID" value="MDQ0254106.1"/>
    <property type="molecule type" value="Genomic_DNA"/>
</dbReference>
<reference evidence="7 8" key="1">
    <citation type="submission" date="2023-07" db="EMBL/GenBank/DDBJ databases">
        <title>Genomic Encyclopedia of Type Strains, Phase IV (KMG-IV): sequencing the most valuable type-strain genomes for metagenomic binning, comparative biology and taxonomic classification.</title>
        <authorList>
            <person name="Goeker M."/>
        </authorList>
    </citation>
    <scope>NUCLEOTIDE SEQUENCE [LARGE SCALE GENOMIC DNA]</scope>
    <source>
        <strain evidence="7 8">DSM 9768</strain>
    </source>
</reference>
<dbReference type="InterPro" id="IPR017853">
    <property type="entry name" value="GH"/>
</dbReference>
<evidence type="ECO:0000256" key="3">
    <source>
        <dbReference type="ARBA" id="ARBA00023295"/>
    </source>
</evidence>